<proteinExistence type="predicted"/>
<dbReference type="EMBL" id="LAZR01048633">
    <property type="protein sequence ID" value="KKK91480.1"/>
    <property type="molecule type" value="Genomic_DNA"/>
</dbReference>
<dbReference type="Gene3D" id="3.30.420.10">
    <property type="entry name" value="Ribonuclease H-like superfamily/Ribonuclease H"/>
    <property type="match status" value="1"/>
</dbReference>
<dbReference type="SUPFAM" id="SSF53098">
    <property type="entry name" value="Ribonuclease H-like"/>
    <property type="match status" value="1"/>
</dbReference>
<sequence>IVLGFRISKSQQLSNWDAEALSEPQKLYAATDAWACYKIYSELQNYRLK</sequence>
<reference evidence="2" key="1">
    <citation type="journal article" date="2015" name="Nature">
        <title>Complex archaea that bridge the gap between prokaryotes and eukaryotes.</title>
        <authorList>
            <person name="Spang A."/>
            <person name="Saw J.H."/>
            <person name="Jorgensen S.L."/>
            <person name="Zaremba-Niedzwiedzka K."/>
            <person name="Martijn J."/>
            <person name="Lind A.E."/>
            <person name="van Eijk R."/>
            <person name="Schleper C."/>
            <person name="Guy L."/>
            <person name="Ettema T.J."/>
        </authorList>
    </citation>
    <scope>NUCLEOTIDE SEQUENCE</scope>
</reference>
<evidence type="ECO:0000259" key="1">
    <source>
        <dbReference type="Pfam" id="PF01612"/>
    </source>
</evidence>
<evidence type="ECO:0000313" key="2">
    <source>
        <dbReference type="EMBL" id="KKK91480.1"/>
    </source>
</evidence>
<name>A0A0F9A073_9ZZZZ</name>
<dbReference type="GO" id="GO:0003676">
    <property type="term" value="F:nucleic acid binding"/>
    <property type="evidence" value="ECO:0007669"/>
    <property type="project" value="InterPro"/>
</dbReference>
<organism evidence="2">
    <name type="scientific">marine sediment metagenome</name>
    <dbReference type="NCBI Taxonomy" id="412755"/>
    <lineage>
        <taxon>unclassified sequences</taxon>
        <taxon>metagenomes</taxon>
        <taxon>ecological metagenomes</taxon>
    </lineage>
</organism>
<dbReference type="GO" id="GO:0008408">
    <property type="term" value="F:3'-5' exonuclease activity"/>
    <property type="evidence" value="ECO:0007669"/>
    <property type="project" value="InterPro"/>
</dbReference>
<gene>
    <name evidence="2" type="ORF">LCGC14_2712560</name>
</gene>
<dbReference type="GO" id="GO:0006139">
    <property type="term" value="P:nucleobase-containing compound metabolic process"/>
    <property type="evidence" value="ECO:0007669"/>
    <property type="project" value="InterPro"/>
</dbReference>
<dbReference type="InterPro" id="IPR036397">
    <property type="entry name" value="RNaseH_sf"/>
</dbReference>
<comment type="caution">
    <text evidence="2">The sequence shown here is derived from an EMBL/GenBank/DDBJ whole genome shotgun (WGS) entry which is preliminary data.</text>
</comment>
<dbReference type="InterPro" id="IPR012337">
    <property type="entry name" value="RNaseH-like_sf"/>
</dbReference>
<feature type="non-terminal residue" evidence="2">
    <location>
        <position position="1"/>
    </location>
</feature>
<feature type="domain" description="3'-5' exonuclease" evidence="1">
    <location>
        <begin position="2"/>
        <end position="45"/>
    </location>
</feature>
<dbReference type="InterPro" id="IPR002562">
    <property type="entry name" value="3'-5'_exonuclease_dom"/>
</dbReference>
<accession>A0A0F9A073</accession>
<dbReference type="Pfam" id="PF01612">
    <property type="entry name" value="DNA_pol_A_exo1"/>
    <property type="match status" value="1"/>
</dbReference>
<protein>
    <recommendedName>
        <fullName evidence="1">3'-5' exonuclease domain-containing protein</fullName>
    </recommendedName>
</protein>
<dbReference type="AlphaFoldDB" id="A0A0F9A073"/>